<protein>
    <recommendedName>
        <fullName evidence="3">DDE Tnp4 domain-containing protein</fullName>
    </recommendedName>
</protein>
<reference evidence="1 2" key="1">
    <citation type="journal article" date="2018" name="Biotechnol. Biofuels">
        <title>Integrative visual omics of the white-rot fungus Polyporus brumalis exposes the biotechnological potential of its oxidative enzymes for delignifying raw plant biomass.</title>
        <authorList>
            <person name="Miyauchi S."/>
            <person name="Rancon A."/>
            <person name="Drula E."/>
            <person name="Hage H."/>
            <person name="Chaduli D."/>
            <person name="Favel A."/>
            <person name="Grisel S."/>
            <person name="Henrissat B."/>
            <person name="Herpoel-Gimbert I."/>
            <person name="Ruiz-Duenas F.J."/>
            <person name="Chevret D."/>
            <person name="Hainaut M."/>
            <person name="Lin J."/>
            <person name="Wang M."/>
            <person name="Pangilinan J."/>
            <person name="Lipzen A."/>
            <person name="Lesage-Meessen L."/>
            <person name="Navarro D."/>
            <person name="Riley R."/>
            <person name="Grigoriev I.V."/>
            <person name="Zhou S."/>
            <person name="Raouche S."/>
            <person name="Rosso M.N."/>
        </authorList>
    </citation>
    <scope>NUCLEOTIDE SEQUENCE [LARGE SCALE GENOMIC DNA]</scope>
    <source>
        <strain evidence="1 2">BRFM 1820</strain>
    </source>
</reference>
<dbReference type="EMBL" id="KZ857556">
    <property type="protein sequence ID" value="RDX40428.1"/>
    <property type="molecule type" value="Genomic_DNA"/>
</dbReference>
<organism evidence="1 2">
    <name type="scientific">Lentinus brumalis</name>
    <dbReference type="NCBI Taxonomy" id="2498619"/>
    <lineage>
        <taxon>Eukaryota</taxon>
        <taxon>Fungi</taxon>
        <taxon>Dikarya</taxon>
        <taxon>Basidiomycota</taxon>
        <taxon>Agaricomycotina</taxon>
        <taxon>Agaricomycetes</taxon>
        <taxon>Polyporales</taxon>
        <taxon>Polyporaceae</taxon>
        <taxon>Lentinus</taxon>
    </lineage>
</organism>
<dbReference type="OrthoDB" id="2751566at2759"/>
<dbReference type="AlphaFoldDB" id="A0A371CJH8"/>
<name>A0A371CJH8_9APHY</name>
<keyword evidence="2" id="KW-1185">Reference proteome</keyword>
<proteinExistence type="predicted"/>
<dbReference type="Proteomes" id="UP000256964">
    <property type="component" value="Unassembled WGS sequence"/>
</dbReference>
<evidence type="ECO:0000313" key="1">
    <source>
        <dbReference type="EMBL" id="RDX40428.1"/>
    </source>
</evidence>
<feature type="non-terminal residue" evidence="1">
    <location>
        <position position="110"/>
    </location>
</feature>
<evidence type="ECO:0008006" key="3">
    <source>
        <dbReference type="Google" id="ProtNLM"/>
    </source>
</evidence>
<evidence type="ECO:0000313" key="2">
    <source>
        <dbReference type="Proteomes" id="UP000256964"/>
    </source>
</evidence>
<gene>
    <name evidence="1" type="ORF">OH76DRAFT_1324299</name>
</gene>
<feature type="non-terminal residue" evidence="1">
    <location>
        <position position="1"/>
    </location>
</feature>
<dbReference type="STRING" id="139420.A0A371CJH8"/>
<sequence>HAQASNVVERIFGVLKERYDILNNPPNFSMDIQIRIPPALAAMHNFILRYDPDDLEVVLQGMDGDDQRHEDPIPTLADGLLATGAITRREETRASAKQDRIAMKMWADYQ</sequence>
<accession>A0A371CJH8</accession>